<dbReference type="PROSITE" id="PS50013">
    <property type="entry name" value="CHROMO_2"/>
    <property type="match status" value="1"/>
</dbReference>
<dbReference type="OrthoDB" id="6430740at2759"/>
<dbReference type="EMBL" id="NCKV01007570">
    <property type="protein sequence ID" value="RWS22922.1"/>
    <property type="molecule type" value="Genomic_DNA"/>
</dbReference>
<dbReference type="InterPro" id="IPR000953">
    <property type="entry name" value="Chromo/chromo_shadow_dom"/>
</dbReference>
<sequence>SIKMTPVEASILENEEIVRNNLYSKVPKTNAVKFNIGDKVRINKYKSIFEKGYEQNYTTEIFEVCEITKTNPITYRIKDFNNEIIEGIFYTEELVKYNKKNDFYIIEKVISKKKINGKYKYLVKWKDYPESMNSWIDELHYI</sequence>
<dbReference type="InterPro" id="IPR016197">
    <property type="entry name" value="Chromo-like_dom_sf"/>
</dbReference>
<dbReference type="Proteomes" id="UP000288716">
    <property type="component" value="Unassembled WGS sequence"/>
</dbReference>
<dbReference type="SUPFAM" id="SSF54160">
    <property type="entry name" value="Chromo domain-like"/>
    <property type="match status" value="1"/>
</dbReference>
<dbReference type="AlphaFoldDB" id="A0A443S5V4"/>
<dbReference type="PANTHER" id="PTHR46585">
    <property type="entry name" value="INTEGRASE CORE DOMAIN CONTAINING PROTEIN"/>
    <property type="match status" value="1"/>
</dbReference>
<comment type="caution">
    <text evidence="2">The sequence shown here is derived from an EMBL/GenBank/DDBJ whole genome shotgun (WGS) entry which is preliminary data.</text>
</comment>
<name>A0A443S5V4_9ACAR</name>
<evidence type="ECO:0000313" key="3">
    <source>
        <dbReference type="Proteomes" id="UP000288716"/>
    </source>
</evidence>
<dbReference type="PANTHER" id="PTHR46585:SF1">
    <property type="entry name" value="CHROMO DOMAIN-CONTAINING PROTEIN"/>
    <property type="match status" value="1"/>
</dbReference>
<evidence type="ECO:0000259" key="1">
    <source>
        <dbReference type="PROSITE" id="PS50013"/>
    </source>
</evidence>
<keyword evidence="3" id="KW-1185">Reference proteome</keyword>
<dbReference type="VEuPathDB" id="VectorBase:LDEU009118"/>
<reference evidence="2 3" key="1">
    <citation type="journal article" date="2018" name="Gigascience">
        <title>Genomes of trombidid mites reveal novel predicted allergens and laterally-transferred genes associated with secondary metabolism.</title>
        <authorList>
            <person name="Dong X."/>
            <person name="Chaisiri K."/>
            <person name="Xia D."/>
            <person name="Armstrong S.D."/>
            <person name="Fang Y."/>
            <person name="Donnelly M.J."/>
            <person name="Kadowaki T."/>
            <person name="McGarry J.W."/>
            <person name="Darby A.C."/>
            <person name="Makepeace B.L."/>
        </authorList>
    </citation>
    <scope>NUCLEOTIDE SEQUENCE [LARGE SCALE GENOMIC DNA]</scope>
    <source>
        <strain evidence="2">UoL-UT</strain>
    </source>
</reference>
<protein>
    <recommendedName>
        <fullName evidence="1">Chromo domain-containing protein</fullName>
    </recommendedName>
</protein>
<dbReference type="InterPro" id="IPR023780">
    <property type="entry name" value="Chromo_domain"/>
</dbReference>
<gene>
    <name evidence="2" type="ORF">B4U80_03199</name>
</gene>
<feature type="domain" description="Chromo" evidence="1">
    <location>
        <begin position="104"/>
        <end position="142"/>
    </location>
</feature>
<accession>A0A443S5V4</accession>
<organism evidence="2 3">
    <name type="scientific">Leptotrombidium deliense</name>
    <dbReference type="NCBI Taxonomy" id="299467"/>
    <lineage>
        <taxon>Eukaryota</taxon>
        <taxon>Metazoa</taxon>
        <taxon>Ecdysozoa</taxon>
        <taxon>Arthropoda</taxon>
        <taxon>Chelicerata</taxon>
        <taxon>Arachnida</taxon>
        <taxon>Acari</taxon>
        <taxon>Acariformes</taxon>
        <taxon>Trombidiformes</taxon>
        <taxon>Prostigmata</taxon>
        <taxon>Anystina</taxon>
        <taxon>Parasitengona</taxon>
        <taxon>Trombiculoidea</taxon>
        <taxon>Trombiculidae</taxon>
        <taxon>Leptotrombidium</taxon>
    </lineage>
</organism>
<proteinExistence type="predicted"/>
<evidence type="ECO:0000313" key="2">
    <source>
        <dbReference type="EMBL" id="RWS22922.1"/>
    </source>
</evidence>
<feature type="non-terminal residue" evidence="2">
    <location>
        <position position="1"/>
    </location>
</feature>
<dbReference type="STRING" id="299467.A0A443S5V4"/>
<dbReference type="Gene3D" id="2.40.50.40">
    <property type="match status" value="1"/>
</dbReference>
<dbReference type="GO" id="GO:0005694">
    <property type="term" value="C:chromosome"/>
    <property type="evidence" value="ECO:0007669"/>
    <property type="project" value="UniProtKB-ARBA"/>
</dbReference>
<dbReference type="Pfam" id="PF00385">
    <property type="entry name" value="Chromo"/>
    <property type="match status" value="1"/>
</dbReference>